<gene>
    <name evidence="1" type="ORF">HMPREF9460_02678</name>
</gene>
<accession>A0A096CIJ0</accession>
<evidence type="ECO:0000313" key="2">
    <source>
        <dbReference type="Proteomes" id="UP000029585"/>
    </source>
</evidence>
<reference evidence="1 2" key="1">
    <citation type="submission" date="2011-08" db="EMBL/GenBank/DDBJ databases">
        <title>The Genome Sequence of Clostridium orbiscindens 1_3_50AFAA.</title>
        <authorList>
            <consortium name="The Broad Institute Genome Sequencing Platform"/>
            <person name="Earl A."/>
            <person name="Ward D."/>
            <person name="Feldgarden M."/>
            <person name="Gevers D."/>
            <person name="Daigneault M."/>
            <person name="Strauss J."/>
            <person name="Allen-Vercoe E."/>
            <person name="Young S.K."/>
            <person name="Zeng Q."/>
            <person name="Gargeya S."/>
            <person name="Fitzgerald M."/>
            <person name="Haas B."/>
            <person name="Abouelleil A."/>
            <person name="Alvarado L."/>
            <person name="Arachchi H.M."/>
            <person name="Berlin A."/>
            <person name="Brown A."/>
            <person name="Chapman S.B."/>
            <person name="Chen Z."/>
            <person name="Dunbar C."/>
            <person name="Freedman E."/>
            <person name="Gearin G."/>
            <person name="Gellesch M."/>
            <person name="Goldberg J."/>
            <person name="Griggs A."/>
            <person name="Gujja S."/>
            <person name="Heiman D."/>
            <person name="Howarth C."/>
            <person name="Larson L."/>
            <person name="Lui A."/>
            <person name="MacDonald P.J.P."/>
            <person name="Montmayeur A."/>
            <person name="Murphy C."/>
            <person name="Neiman D."/>
            <person name="Pearson M."/>
            <person name="Priest M."/>
            <person name="Roberts A."/>
            <person name="Saif S."/>
            <person name="Shea T."/>
            <person name="Shenoy N."/>
            <person name="Sisk P."/>
            <person name="Stolte C."/>
            <person name="Sykes S."/>
            <person name="Wortman J."/>
            <person name="Nusbaum C."/>
            <person name="Birren B."/>
        </authorList>
    </citation>
    <scope>NUCLEOTIDE SEQUENCE [LARGE SCALE GENOMIC DNA]</scope>
    <source>
        <strain evidence="1 2">1_3_50AFAA</strain>
    </source>
</reference>
<dbReference type="EMBL" id="ADLO01000083">
    <property type="protein sequence ID" value="KGF54637.1"/>
    <property type="molecule type" value="Genomic_DNA"/>
</dbReference>
<organism evidence="1 2">
    <name type="scientific">Flavonifractor plautii 1_3_50AFAA</name>
    <dbReference type="NCBI Taxonomy" id="742738"/>
    <lineage>
        <taxon>Bacteria</taxon>
        <taxon>Bacillati</taxon>
        <taxon>Bacillota</taxon>
        <taxon>Clostridia</taxon>
        <taxon>Eubacteriales</taxon>
        <taxon>Oscillospiraceae</taxon>
        <taxon>Flavonifractor</taxon>
    </lineage>
</organism>
<proteinExistence type="predicted"/>
<keyword evidence="2" id="KW-1185">Reference proteome</keyword>
<comment type="caution">
    <text evidence="1">The sequence shown here is derived from an EMBL/GenBank/DDBJ whole genome shotgun (WGS) entry which is preliminary data.</text>
</comment>
<sequence length="70" mass="8481">MSLPRKYMVEKRVCGTCVHYRQHYVRSREGYYIPLWYGHCIHPWRRHPEPDFGCERWEGTENGKEPVSQG</sequence>
<evidence type="ECO:0000313" key="1">
    <source>
        <dbReference type="EMBL" id="KGF54637.1"/>
    </source>
</evidence>
<protein>
    <submittedName>
        <fullName evidence="1">Uncharacterized protein</fullName>
    </submittedName>
</protein>
<dbReference type="HOGENOM" id="CLU_2751917_0_0_9"/>
<dbReference type="AlphaFoldDB" id="A0A096CIJ0"/>
<name>A0A096CIJ0_FLAPL</name>
<dbReference type="PATRIC" id="fig|742738.3.peg.2751"/>
<dbReference type="Proteomes" id="UP000029585">
    <property type="component" value="Unassembled WGS sequence"/>
</dbReference>
<dbReference type="RefSeq" id="WP_021632048.1">
    <property type="nucleotide sequence ID" value="NZ_KN174164.1"/>
</dbReference>